<reference evidence="3 4" key="1">
    <citation type="submission" date="2016-11" db="EMBL/GenBank/DDBJ databases">
        <authorList>
            <person name="Jaros S."/>
            <person name="Januszkiewicz K."/>
            <person name="Wedrychowicz H."/>
        </authorList>
    </citation>
    <scope>NUCLEOTIDE SEQUENCE [LARGE SCALE GENOMIC DNA]</scope>
    <source>
        <strain evidence="3 4">BPI-34</strain>
    </source>
</reference>
<protein>
    <recommendedName>
        <fullName evidence="1">DUF6371 domain-containing protein</fullName>
    </recommendedName>
</protein>
<proteinExistence type="predicted"/>
<dbReference type="OrthoDB" id="1068350at2"/>
<dbReference type="Pfam" id="PF19898">
    <property type="entry name" value="DUF6371"/>
    <property type="match status" value="1"/>
</dbReference>
<name>A0A1M7MN18_XYLRU</name>
<feature type="domain" description="DUF6371" evidence="1">
    <location>
        <begin position="46"/>
        <end position="178"/>
    </location>
</feature>
<dbReference type="GeneID" id="31501394"/>
<sequence length="235" mass="26895">MKWNEVFCNTFKAIGERLAPEIERRVNFMLPSLPMVEACRASEFDFLQVLIGQGVITTEQALHAAECYRLGKTKTGRTIFWMIDDMMTPLDAHIGDGWLSQMLKAREELLAYWTVKHCLFGLHLVDGSKPIGIVESEASAVILSELYPECVWLAYAVNSHLVMDMLAPLQGSTVTIYPRTDPTMSNYVFFLDYAKQAEQYYDIRLRIDNTLELHATEEQKQRCIDIVDFVLDSAR</sequence>
<accession>A0A1M7MN18</accession>
<dbReference type="InterPro" id="IPR045951">
    <property type="entry name" value="DUF6371"/>
</dbReference>
<evidence type="ECO:0000313" key="2">
    <source>
        <dbReference type="EMBL" id="GJG34258.1"/>
    </source>
</evidence>
<organism evidence="3 4">
    <name type="scientific">Xylanibacter ruminicola</name>
    <name type="common">Prevotella ruminicola</name>
    <dbReference type="NCBI Taxonomy" id="839"/>
    <lineage>
        <taxon>Bacteria</taxon>
        <taxon>Pseudomonadati</taxon>
        <taxon>Bacteroidota</taxon>
        <taxon>Bacteroidia</taxon>
        <taxon>Bacteroidales</taxon>
        <taxon>Prevotellaceae</taxon>
        <taxon>Xylanibacter</taxon>
    </lineage>
</organism>
<evidence type="ECO:0000259" key="1">
    <source>
        <dbReference type="Pfam" id="PF19898"/>
    </source>
</evidence>
<evidence type="ECO:0000313" key="3">
    <source>
        <dbReference type="EMBL" id="SHM92327.1"/>
    </source>
</evidence>
<reference evidence="2" key="2">
    <citation type="submission" date="2021-08" db="EMBL/GenBank/DDBJ databases">
        <title>Prevotella lacticifex sp. nov., isolated from rumen of cow.</title>
        <authorList>
            <person name="Shinkai T."/>
            <person name="Ikeyama N."/>
            <person name="Kumagai M."/>
            <person name="Ohmori H."/>
            <person name="Sakamoto M."/>
            <person name="Ohkuma M."/>
            <person name="Mitsumori M."/>
        </authorList>
    </citation>
    <scope>NUCLEOTIDE SEQUENCE</scope>
    <source>
        <strain evidence="2">JCM 8259</strain>
    </source>
</reference>
<dbReference type="RefSeq" id="WP_139294868.1">
    <property type="nucleotide sequence ID" value="NZ_BPTT01000001.1"/>
</dbReference>
<dbReference type="Proteomes" id="UP000887097">
    <property type="component" value="Unassembled WGS sequence"/>
</dbReference>
<gene>
    <name evidence="2" type="ORF">PRMUPPPA20_23670</name>
    <name evidence="3" type="ORF">SAMN04488494_2914</name>
</gene>
<dbReference type="EMBL" id="FRCJ01000008">
    <property type="protein sequence ID" value="SHM92327.1"/>
    <property type="molecule type" value="Genomic_DNA"/>
</dbReference>
<evidence type="ECO:0000313" key="4">
    <source>
        <dbReference type="Proteomes" id="UP000184280"/>
    </source>
</evidence>
<dbReference type="Proteomes" id="UP000184280">
    <property type="component" value="Unassembled WGS sequence"/>
</dbReference>
<dbReference type="EMBL" id="BPTT01000001">
    <property type="protein sequence ID" value="GJG34258.1"/>
    <property type="molecule type" value="Genomic_DNA"/>
</dbReference>
<dbReference type="AlphaFoldDB" id="A0A1M7MN18"/>